<keyword evidence="3" id="KW-1185">Reference proteome</keyword>
<proteinExistence type="predicted"/>
<evidence type="ECO:0000259" key="1">
    <source>
        <dbReference type="Pfam" id="PF25205"/>
    </source>
</evidence>
<evidence type="ECO:0000313" key="2">
    <source>
        <dbReference type="EMBL" id="SER54278.1"/>
    </source>
</evidence>
<dbReference type="EMBL" id="FOFD01000006">
    <property type="protein sequence ID" value="SER54278.1"/>
    <property type="molecule type" value="Genomic_DNA"/>
</dbReference>
<accession>A0A1H9Q1J3</accession>
<protein>
    <recommendedName>
        <fullName evidence="1">DUF7835 domain-containing protein</fullName>
    </recommendedName>
</protein>
<dbReference type="Proteomes" id="UP000199114">
    <property type="component" value="Unassembled WGS sequence"/>
</dbReference>
<reference evidence="3" key="1">
    <citation type="submission" date="2016-10" db="EMBL/GenBank/DDBJ databases">
        <authorList>
            <person name="Varghese N."/>
            <person name="Submissions S."/>
        </authorList>
    </citation>
    <scope>NUCLEOTIDE SEQUENCE [LARGE SCALE GENOMIC DNA]</scope>
    <source>
        <strain evidence="3">DSM 25055</strain>
    </source>
</reference>
<dbReference type="AlphaFoldDB" id="A0A1H9Q1J3"/>
<name>A0A1H9Q1J3_9EURY</name>
<feature type="domain" description="DUF7835" evidence="1">
    <location>
        <begin position="1"/>
        <end position="66"/>
    </location>
</feature>
<dbReference type="Pfam" id="PF25205">
    <property type="entry name" value="DUF7835"/>
    <property type="match status" value="1"/>
</dbReference>
<dbReference type="InterPro" id="IPR057157">
    <property type="entry name" value="DUF7835"/>
</dbReference>
<dbReference type="OrthoDB" id="297362at2157"/>
<gene>
    <name evidence="2" type="ORF">SAMN04489841_4058</name>
</gene>
<dbReference type="RefSeq" id="WP_090621042.1">
    <property type="nucleotide sequence ID" value="NZ_FOFD01000006.1"/>
</dbReference>
<evidence type="ECO:0000313" key="3">
    <source>
        <dbReference type="Proteomes" id="UP000199114"/>
    </source>
</evidence>
<organism evidence="2 3">
    <name type="scientific">Natrinema salaciae</name>
    <dbReference type="NCBI Taxonomy" id="1186196"/>
    <lineage>
        <taxon>Archaea</taxon>
        <taxon>Methanobacteriati</taxon>
        <taxon>Methanobacteriota</taxon>
        <taxon>Stenosarchaea group</taxon>
        <taxon>Halobacteria</taxon>
        <taxon>Halobacteriales</taxon>
        <taxon>Natrialbaceae</taxon>
        <taxon>Natrinema</taxon>
    </lineage>
</organism>
<sequence>MATTDDSFNGMTEHCTECDLETLHEVSVQIRTESLKQENAQFSREPYRVSECQRCGNRSSQRMNNA</sequence>